<dbReference type="STRING" id="1457250.GCA_000755225_00014"/>
<sequence length="170" mass="18821">MDLGFDVVDLGSTDHVEAGDTVPEFTRPLVNSEYWEGVALSDLLEERPVVLVFHPMAGSFPATYVWKELPGREWGDCQVVGCSIATPYAHKRLIEERDLGGEYRLYSDPGNGVAEQFGIAHDLDGMEGVAEPRPAAFVVDTDRTIEYAWVAGEWPAFPDYDELEAAARDI</sequence>
<reference evidence="2 3" key="1">
    <citation type="journal article" date="2019" name="Nat. Commun.">
        <title>A new type of DNA phosphorothioation-based antiviral system in archaea.</title>
        <authorList>
            <person name="Xiong L."/>
            <person name="Liu S."/>
            <person name="Chen S."/>
            <person name="Xiao Y."/>
            <person name="Zhu B."/>
            <person name="Gao Y."/>
            <person name="Zhang Y."/>
            <person name="Chen B."/>
            <person name="Luo J."/>
            <person name="Deng Z."/>
            <person name="Chen X."/>
            <person name="Wang L."/>
            <person name="Chen S."/>
        </authorList>
    </citation>
    <scope>NUCLEOTIDE SEQUENCE [LARGE SCALE GENOMIC DNA]</scope>
    <source>
        <strain evidence="2 3">CBA1105</strain>
    </source>
</reference>
<dbReference type="SUPFAM" id="SSF52833">
    <property type="entry name" value="Thioredoxin-like"/>
    <property type="match status" value="1"/>
</dbReference>
<dbReference type="AlphaFoldDB" id="A0A4D6HAV9"/>
<evidence type="ECO:0000259" key="1">
    <source>
        <dbReference type="PROSITE" id="PS51352"/>
    </source>
</evidence>
<dbReference type="Gene3D" id="3.40.30.10">
    <property type="entry name" value="Glutaredoxin"/>
    <property type="match status" value="1"/>
</dbReference>
<dbReference type="Proteomes" id="UP000296706">
    <property type="component" value="Chromosome"/>
</dbReference>
<protein>
    <submittedName>
        <fullName evidence="2">Peroxiredoxin</fullName>
    </submittedName>
</protein>
<dbReference type="EMBL" id="CP031310">
    <property type="protein sequence ID" value="QCC51069.1"/>
    <property type="molecule type" value="Genomic_DNA"/>
</dbReference>
<dbReference type="InterPro" id="IPR000866">
    <property type="entry name" value="AhpC/TSA"/>
</dbReference>
<proteinExistence type="predicted"/>
<dbReference type="Pfam" id="PF00578">
    <property type="entry name" value="AhpC-TSA"/>
    <property type="match status" value="1"/>
</dbReference>
<dbReference type="GeneID" id="39847667"/>
<gene>
    <name evidence="2" type="ORF">DV733_07340</name>
</gene>
<dbReference type="GO" id="GO:0016209">
    <property type="term" value="F:antioxidant activity"/>
    <property type="evidence" value="ECO:0007669"/>
    <property type="project" value="InterPro"/>
</dbReference>
<dbReference type="PROSITE" id="PS51352">
    <property type="entry name" value="THIOREDOXIN_2"/>
    <property type="match status" value="1"/>
</dbReference>
<organism evidence="2 3">
    <name type="scientific">Halapricum salinum</name>
    <dbReference type="NCBI Taxonomy" id="1457250"/>
    <lineage>
        <taxon>Archaea</taxon>
        <taxon>Methanobacteriati</taxon>
        <taxon>Methanobacteriota</taxon>
        <taxon>Stenosarchaea group</taxon>
        <taxon>Halobacteria</taxon>
        <taxon>Halobacteriales</taxon>
        <taxon>Haloarculaceae</taxon>
        <taxon>Halapricum</taxon>
    </lineage>
</organism>
<name>A0A4D6HAV9_9EURY</name>
<dbReference type="RefSeq" id="WP_049995379.1">
    <property type="nucleotide sequence ID" value="NZ_CP031310.1"/>
</dbReference>
<dbReference type="OrthoDB" id="334647at2157"/>
<feature type="domain" description="Thioredoxin" evidence="1">
    <location>
        <begin position="16"/>
        <end position="170"/>
    </location>
</feature>
<accession>A0A4D6HAV9</accession>
<keyword evidence="3" id="KW-1185">Reference proteome</keyword>
<dbReference type="KEGG" id="hsn:DV733_07340"/>
<evidence type="ECO:0000313" key="2">
    <source>
        <dbReference type="EMBL" id="QCC51069.1"/>
    </source>
</evidence>
<dbReference type="GO" id="GO:0016491">
    <property type="term" value="F:oxidoreductase activity"/>
    <property type="evidence" value="ECO:0007669"/>
    <property type="project" value="InterPro"/>
</dbReference>
<dbReference type="InterPro" id="IPR036249">
    <property type="entry name" value="Thioredoxin-like_sf"/>
</dbReference>
<dbReference type="InterPro" id="IPR013766">
    <property type="entry name" value="Thioredoxin_domain"/>
</dbReference>
<evidence type="ECO:0000313" key="3">
    <source>
        <dbReference type="Proteomes" id="UP000296706"/>
    </source>
</evidence>